<dbReference type="NCBIfam" id="TIGR02543">
    <property type="entry name" value="List_Bact_rpt"/>
    <property type="match status" value="1"/>
</dbReference>
<proteinExistence type="predicted"/>
<feature type="region of interest" description="Disordered" evidence="2">
    <location>
        <begin position="782"/>
        <end position="803"/>
    </location>
</feature>
<keyword evidence="3" id="KW-0472">Membrane</keyword>
<dbReference type="Pfam" id="PF09479">
    <property type="entry name" value="Flg_new"/>
    <property type="match status" value="8"/>
</dbReference>
<organism evidence="4 5">
    <name type="scientific">Bifidobacterium longum subsp. longum</name>
    <dbReference type="NCBI Taxonomy" id="1679"/>
    <lineage>
        <taxon>Bacteria</taxon>
        <taxon>Bacillati</taxon>
        <taxon>Actinomycetota</taxon>
        <taxon>Actinomycetes</taxon>
        <taxon>Bifidobacteriales</taxon>
        <taxon>Bifidobacteriaceae</taxon>
        <taxon>Bifidobacterium</taxon>
    </lineage>
</organism>
<feature type="region of interest" description="Disordered" evidence="2">
    <location>
        <begin position="2358"/>
        <end position="2377"/>
    </location>
</feature>
<feature type="compositionally biased region" description="Polar residues" evidence="2">
    <location>
        <begin position="873"/>
        <end position="894"/>
    </location>
</feature>
<gene>
    <name evidence="4" type="ORF">MCC10126_1074</name>
</gene>
<feature type="region of interest" description="Disordered" evidence="2">
    <location>
        <begin position="292"/>
        <end position="314"/>
    </location>
</feature>
<feature type="compositionally biased region" description="Basic and acidic residues" evidence="2">
    <location>
        <begin position="909"/>
        <end position="918"/>
    </location>
</feature>
<dbReference type="RefSeq" id="WP_242674014.1">
    <property type="nucleotide sequence ID" value="NZ_SHTN01000021.1"/>
</dbReference>
<sequence>MRTWLKRMVAGIVSAGTLMGGGLLMAGTANADEIRMPDIGKTITSLTASAATTYPRELVNGGFDYLPAGGWNVISPKLNTSRGKFTSVDPVNGQYIRNAYVTDGNVAWVKWDGFDASKFGWISDQKGGKPQGFVTDHANSVELQRDNDTDNTYAEIVGSEIGKSIYQKIDTQNSADAVYTVRFDHAALSSEHADGMQALVNGKPVTMTRIGGNKAGDKTGWTGTDIVTHATNTDHYRHDGQWATYEGKVTIPANTPVSTFMFKSLNEAKPDMGNLIDNLTFKIAYRLSYDSNGGTKAKASQISSRTEGKASETDGKVRTVADDAAGSIPSNETAGAVKQAKSKTNGSVRLAADDDVAEYAANGLPDHLVNGDFEYPVKSDMPVNDRNFWYISQNDGSYFAKGLGKRYKLPEGFDKAKFAWHSTQTGDTHYPDLERADDVQVDYTADGTNHYSEISAAQSGATIYQDVATVPGVMYKWSLKHASLHSSHLDKMSVIIGKPGKETAQEATRTTANGHGDKLGKVGTVISTKVSNPEMPDGNKIPEGAHTGQWETYTGTYIATGTVTRFAFRSVEGYSAWDGNLLDDISFSKAYKLTYDKNASDATGKVPSNQRGKENAVEPAESKTTGNVKTVADNTSNLPDHLVNGTFDYRGNEIINENQRVYGDTTYLAIINAKTGVIGNPLHSKLDNWDSGKFGWRSNDDTAGADTVEVQRRNHTPYPTNAGNVWGEIAAAKQGKYIYQDIATTPGVVYKWSLKHASRNADQDDSMQVMIGEPGAEAVQEATRTTSNGTDKVGEKSTTITTHGTAQDGRWETYTGDYLATSTTTRFTFRSVRDSNGQGLDFTAEGNCVDDLSFDKAYRLSYDKNASDATGKVPSNQRGKENTVQPAKSKTTGSVGLAADKTASGLTVHDLKKNDKGKVPSNSKADSTQPAAFKAPDAKVETIASRAAGDELAVNGGFDTPKWSIAKEGQGLPWVYVNPNAGTIRSYAQAMAGQTGVKAGGLTAATFAWQDLDAIGSNQNFELHREKDGNTAADVHAGRTVAQTVATTPGAAYTFGIRHSGRSKGNAGGVTLLTGPDKDHLTPVKLTRTTVSKTGQKYGDKTGDVGTVAYTHSDSMDATEGSHEPWDHSDDWESYEGTVIIPAGQSRTMIAYRGVAKDGTLTASANDSIIDDLSFRLAYKLSYDANGGAKKSTSQIKASTDGKVKTIAGKTDSLPTELVNGSFDYPAGLIAGVSTKYPWDDWTVVDPINGRYARHIGIDKDPWAPIPGWDASKFAWKSTQTKGTDWQQIAQGVELQKDSKTGNQYAELVAGQAGTALYQDIATIPGVSYRWELKHASLDRTHLDGMSVMIGEPGKESAQDATRTTVNGNGDQPGDVGKVISTKVRNKAELGGSSNHSSRNHDGQWETYTGTYIATGTVTRFTFKSVSSSNNVNGNILDDLSFTKAYRLGYDGNGGTKTGASKISANADGKVRLAAAKASVPSHDLETTDVPANYRSFTFDTTNTRLSDARFDANWTTTRDEADGNIHWPTRLGAKATLPDVGAWTDPNGTEHRISATIALKQWNGGNIGQLVDFDKTGETVGDGRFWINVVHDDSRVPANVRKALGGIDTSKRVGCQWTVSFTYADGTPVPDTFRGVTGFNDLDGFDAQPDLKFEGVQLLSGFDGAYRTRDAELASYGTNGYAGIKHDAGDESNLNGAQQVRHRLAATWTGPTFTYSYDLRNPAGRADGVRMTFGMPVTRTQVLTYKANGGTGQVPSRTETGRTETAASGTDGTVRLAADKSAEPESGTIADDRRVLTDTTARQDDGTSQRTITRSDGSVRVETIADTGVVSGCQVYYPAGTRITLATAKVDSDCWDSSQIGKTNRTFYGWSANTDANDRDVPVGDTMDRNTLNANVRTEIVMPARAKTVYALWAINPTLSYNVNAPAGSNAPGTPASQTVPYNTAAADKSGWVAGDTGKIPGYRFDGWYTAPNGGNKYDFNTPLTNNVTVYAHWVGNGYTVRFAGNGATGGGTPDQAFQYNIGQNLHRNGFVRDGYTFTGWKRADNQQAYGDGQWVTNLTTQPDGIVTMVAQWSANEAHIRYNPNPPAGKTAGGQGTPNWDGHTGDTPTIGQNGWTIDGYTFAGWATSPDGSGARYAPGARWTANGTLTLYAQWTPGQASLTYDGNGATGGKTDPQTGKTDEKINVRDNGFTRDGYTFVTWNTQADCKGNAVKPNSEWTLRGSSTLYACWAGNAQTLTYHGNGATGGNTAAQSGKTGDELTTNANGFTRDGYTFVRWDTAKDGSGTAYGEGKNGVSQYVMKPAGNDLYAIWKANPATIQYRNDWPNTTGSTPDTTGNTGDTVTISQNSFDRPGYTFTGWSTSKRGDPSLQPGDKHTLEPRTTTVWAQWKADPAHLVYNSNIGTVGSETKTVDGVVDQTVKTITNPFDRPGYTFSGWNTQADGKGKAYATGADYVLTANDKSTPKNTSVLYAQWKINGASLKFNPNGGIGHVDDVTGDAFSTVTIPGDAKEPKITRPGYRFVGWSTEKNPPAGSTFLQPGEGKVTLPAEGSTTVYAQWEPSLTTLPFTGGQAQVPTIWLYAGFALMLIALGVMMPMLRMRMAATKRTGKHMPITGGKHAK</sequence>
<feature type="region of interest" description="Disordered" evidence="2">
    <location>
        <begin position="2088"/>
        <end position="2112"/>
    </location>
</feature>
<comment type="caution">
    <text evidence="4">The sequence shown here is derived from an EMBL/GenBank/DDBJ whole genome shotgun (WGS) entry which is preliminary data.</text>
</comment>
<dbReference type="InterPro" id="IPR013378">
    <property type="entry name" value="InlB-like_B-rpt"/>
</dbReference>
<accession>A0A4R0W7A0</accession>
<feature type="transmembrane region" description="Helical" evidence="3">
    <location>
        <begin position="2577"/>
        <end position="2597"/>
    </location>
</feature>
<dbReference type="Gene3D" id="2.60.40.4270">
    <property type="entry name" value="Listeria-Bacteroides repeat domain"/>
    <property type="match status" value="8"/>
</dbReference>
<feature type="compositionally biased region" description="Polar residues" evidence="2">
    <location>
        <begin position="292"/>
        <end position="305"/>
    </location>
</feature>
<protein>
    <submittedName>
        <fullName evidence="4">Surface protein</fullName>
    </submittedName>
</protein>
<evidence type="ECO:0000313" key="5">
    <source>
        <dbReference type="Proteomes" id="UP000291501"/>
    </source>
</evidence>
<dbReference type="EMBL" id="SHTN01000021">
    <property type="protein sequence ID" value="TCF83281.1"/>
    <property type="molecule type" value="Genomic_DNA"/>
</dbReference>
<evidence type="ECO:0000256" key="2">
    <source>
        <dbReference type="SAM" id="MobiDB-lite"/>
    </source>
</evidence>
<feature type="compositionally biased region" description="Polar residues" evidence="2">
    <location>
        <begin position="920"/>
        <end position="930"/>
    </location>
</feature>
<reference evidence="4 5" key="1">
    <citation type="journal article" date="2018" name="Sci. Rep.">
        <title>Genomic diversity and distribution of Bifidobacterium longum subsp. longum across the human lifespan.</title>
        <authorList>
            <person name="Odamaki T."/>
            <person name="Bottacini F."/>
            <person name="Kato K."/>
            <person name="Mitsuyama E."/>
            <person name="Yoshida K."/>
            <person name="Horigome A."/>
            <person name="Xiao J.Z."/>
            <person name="van Sinderen D."/>
        </authorList>
    </citation>
    <scope>NUCLEOTIDE SEQUENCE [LARGE SCALE GENOMIC DNA]</scope>
    <source>
        <strain evidence="4 5">MCC10126</strain>
    </source>
</reference>
<keyword evidence="3" id="KW-0812">Transmembrane</keyword>
<dbReference type="GO" id="GO:0030313">
    <property type="term" value="C:cell envelope"/>
    <property type="evidence" value="ECO:0007669"/>
    <property type="project" value="UniProtKB-SubCell"/>
</dbReference>
<comment type="subcellular location">
    <subcellularLocation>
        <location evidence="1">Cell envelope</location>
    </subcellularLocation>
</comment>
<dbReference type="Proteomes" id="UP000291501">
    <property type="component" value="Unassembled WGS sequence"/>
</dbReference>
<feature type="region of interest" description="Disordered" evidence="2">
    <location>
        <begin position="1748"/>
        <end position="1773"/>
    </location>
</feature>
<keyword evidence="3" id="KW-1133">Transmembrane helix</keyword>
<name>A0A4R0W7A0_BIFLL</name>
<dbReference type="InterPro" id="IPR042229">
    <property type="entry name" value="Listeria/Bacterioides_rpt_sf"/>
</dbReference>
<feature type="region of interest" description="Disordered" evidence="2">
    <location>
        <begin position="865"/>
        <end position="937"/>
    </location>
</feature>
<feature type="region of interest" description="Disordered" evidence="2">
    <location>
        <begin position="598"/>
        <end position="626"/>
    </location>
</feature>
<feature type="compositionally biased region" description="Polar residues" evidence="2">
    <location>
        <begin position="1754"/>
        <end position="1772"/>
    </location>
</feature>
<evidence type="ECO:0000313" key="4">
    <source>
        <dbReference type="EMBL" id="TCF83281.1"/>
    </source>
</evidence>
<evidence type="ECO:0000256" key="1">
    <source>
        <dbReference type="ARBA" id="ARBA00004196"/>
    </source>
</evidence>
<evidence type="ECO:0000256" key="3">
    <source>
        <dbReference type="SAM" id="Phobius"/>
    </source>
</evidence>